<sequence>MQFLDGMWMGGSSRQQLDLLSPAIDPWINPCEARFANAVLRPVTPKPTPLHPSSSMANIFSTSDHGVSPSLESTSRGPASTTAATASPEVYRHHQSRRQHTSRGSTPPSPHASRRRRCRRYPPAAQVFVGPFIGDEHPTGNGIEGRFLLLRAILTTRMVSMC</sequence>
<keyword evidence="3" id="KW-1185">Reference proteome</keyword>
<proteinExistence type="predicted"/>
<accession>A0A1B6PTS6</accession>
<dbReference type="InParanoid" id="A0A1B6PTS6"/>
<dbReference type="Proteomes" id="UP000000768">
    <property type="component" value="Chromosome 5"/>
</dbReference>
<reference evidence="3" key="2">
    <citation type="journal article" date="2018" name="Plant J.">
        <title>The Sorghum bicolor reference genome: improved assembly, gene annotations, a transcriptome atlas, and signatures of genome organization.</title>
        <authorList>
            <person name="McCormick R.F."/>
            <person name="Truong S.K."/>
            <person name="Sreedasyam A."/>
            <person name="Jenkins J."/>
            <person name="Shu S."/>
            <person name="Sims D."/>
            <person name="Kennedy M."/>
            <person name="Amirebrahimi M."/>
            <person name="Weers B.D."/>
            <person name="McKinley B."/>
            <person name="Mattison A."/>
            <person name="Morishige D.T."/>
            <person name="Grimwood J."/>
            <person name="Schmutz J."/>
            <person name="Mullet J.E."/>
        </authorList>
    </citation>
    <scope>NUCLEOTIDE SEQUENCE [LARGE SCALE GENOMIC DNA]</scope>
    <source>
        <strain evidence="3">cv. BTx623</strain>
    </source>
</reference>
<protein>
    <submittedName>
        <fullName evidence="2">Uncharacterized protein</fullName>
    </submittedName>
</protein>
<name>A0A1B6PTS6_SORBI</name>
<feature type="compositionally biased region" description="Polar residues" evidence="1">
    <location>
        <begin position="51"/>
        <end position="65"/>
    </location>
</feature>
<dbReference type="AlphaFoldDB" id="A0A1B6PTS6"/>
<reference evidence="2 3" key="1">
    <citation type="journal article" date="2009" name="Nature">
        <title>The Sorghum bicolor genome and the diversification of grasses.</title>
        <authorList>
            <person name="Paterson A.H."/>
            <person name="Bowers J.E."/>
            <person name="Bruggmann R."/>
            <person name="Dubchak I."/>
            <person name="Grimwood J."/>
            <person name="Gundlach H."/>
            <person name="Haberer G."/>
            <person name="Hellsten U."/>
            <person name="Mitros T."/>
            <person name="Poliakov A."/>
            <person name="Schmutz J."/>
            <person name="Spannagl M."/>
            <person name="Tang H."/>
            <person name="Wang X."/>
            <person name="Wicker T."/>
            <person name="Bharti A.K."/>
            <person name="Chapman J."/>
            <person name="Feltus F.A."/>
            <person name="Gowik U."/>
            <person name="Grigoriev I.V."/>
            <person name="Lyons E."/>
            <person name="Maher C.A."/>
            <person name="Martis M."/>
            <person name="Narechania A."/>
            <person name="Otillar R.P."/>
            <person name="Penning B.W."/>
            <person name="Salamov A.A."/>
            <person name="Wang Y."/>
            <person name="Zhang L."/>
            <person name="Carpita N.C."/>
            <person name="Freeling M."/>
            <person name="Gingle A.R."/>
            <person name="Hash C.T."/>
            <person name="Keller B."/>
            <person name="Klein P."/>
            <person name="Kresovich S."/>
            <person name="McCann M.C."/>
            <person name="Ming R."/>
            <person name="Peterson D.G."/>
            <person name="Mehboob-ur-Rahman"/>
            <person name="Ware D."/>
            <person name="Westhoff P."/>
            <person name="Mayer K.F."/>
            <person name="Messing J."/>
            <person name="Rokhsar D.S."/>
        </authorList>
    </citation>
    <scope>NUCLEOTIDE SEQUENCE [LARGE SCALE GENOMIC DNA]</scope>
    <source>
        <strain evidence="3">cv. BTx623</strain>
    </source>
</reference>
<dbReference type="EMBL" id="CM000764">
    <property type="protein sequence ID" value="KXG29078.1"/>
    <property type="molecule type" value="Genomic_DNA"/>
</dbReference>
<dbReference type="Gramene" id="KXG29078">
    <property type="protein sequence ID" value="KXG29078"/>
    <property type="gene ID" value="SORBI_3005G207700"/>
</dbReference>
<evidence type="ECO:0000313" key="3">
    <source>
        <dbReference type="Proteomes" id="UP000000768"/>
    </source>
</evidence>
<evidence type="ECO:0000256" key="1">
    <source>
        <dbReference type="SAM" id="MobiDB-lite"/>
    </source>
</evidence>
<feature type="compositionally biased region" description="Low complexity" evidence="1">
    <location>
        <begin position="73"/>
        <end position="87"/>
    </location>
</feature>
<gene>
    <name evidence="2" type="ORF">SORBI_3005G207700</name>
</gene>
<feature type="region of interest" description="Disordered" evidence="1">
    <location>
        <begin position="47"/>
        <end position="120"/>
    </location>
</feature>
<organism evidence="2 3">
    <name type="scientific">Sorghum bicolor</name>
    <name type="common">Sorghum</name>
    <name type="synonym">Sorghum vulgare</name>
    <dbReference type="NCBI Taxonomy" id="4558"/>
    <lineage>
        <taxon>Eukaryota</taxon>
        <taxon>Viridiplantae</taxon>
        <taxon>Streptophyta</taxon>
        <taxon>Embryophyta</taxon>
        <taxon>Tracheophyta</taxon>
        <taxon>Spermatophyta</taxon>
        <taxon>Magnoliopsida</taxon>
        <taxon>Liliopsida</taxon>
        <taxon>Poales</taxon>
        <taxon>Poaceae</taxon>
        <taxon>PACMAD clade</taxon>
        <taxon>Panicoideae</taxon>
        <taxon>Andropogonodae</taxon>
        <taxon>Andropogoneae</taxon>
        <taxon>Sorghinae</taxon>
        <taxon>Sorghum</taxon>
    </lineage>
</organism>
<evidence type="ECO:0000313" key="2">
    <source>
        <dbReference type="EMBL" id="KXG29078.1"/>
    </source>
</evidence>